<dbReference type="EMBL" id="RIBY02001899">
    <property type="protein sequence ID" value="KAH9827252.1"/>
    <property type="molecule type" value="Genomic_DNA"/>
</dbReference>
<protein>
    <submittedName>
        <fullName evidence="2">Uncharacterized protein</fullName>
    </submittedName>
</protein>
<comment type="caution">
    <text evidence="2">The sequence shown here is derived from an EMBL/GenBank/DDBJ whole genome shotgun (WGS) entry which is preliminary data.</text>
</comment>
<evidence type="ECO:0000313" key="3">
    <source>
        <dbReference type="Proteomes" id="UP001138500"/>
    </source>
</evidence>
<dbReference type="Proteomes" id="UP001138500">
    <property type="component" value="Unassembled WGS sequence"/>
</dbReference>
<reference evidence="2 3" key="1">
    <citation type="journal article" date="2018" name="IMA Fungus">
        <title>IMA Genome-F 10: Nine draft genome sequences of Claviceps purpurea s.lat., including C. arundinis, C. humidiphila, and C. cf. spartinae, pseudomolecules for the pitch canker pathogen Fusarium circinatum, draft genome of Davidsoniella eucalypti, Grosmannia galeiformis, Quambalaria eucalypti, and Teratosphaeria destructans.</title>
        <authorList>
            <person name="Wingfield B.D."/>
            <person name="Liu M."/>
            <person name="Nguyen H.D."/>
            <person name="Lane F.A."/>
            <person name="Morgan S.W."/>
            <person name="De Vos L."/>
            <person name="Wilken P.M."/>
            <person name="Duong T.A."/>
            <person name="Aylward J."/>
            <person name="Coetzee M.P."/>
            <person name="Dadej K."/>
            <person name="De Beer Z.W."/>
            <person name="Findlay W."/>
            <person name="Havenga M."/>
            <person name="Kolarik M."/>
            <person name="Menzies J.G."/>
            <person name="Naidoo K."/>
            <person name="Pochopski O."/>
            <person name="Shoukouhi P."/>
            <person name="Santana Q.C."/>
            <person name="Seifert K.A."/>
            <person name="Soal N."/>
            <person name="Steenkamp E.T."/>
            <person name="Tatham C.T."/>
            <person name="van der Nest M.A."/>
            <person name="Wingfield M.J."/>
        </authorList>
    </citation>
    <scope>NUCLEOTIDE SEQUENCE [LARGE SCALE GENOMIC DNA]</scope>
    <source>
        <strain evidence="2">CMW44962</strain>
    </source>
</reference>
<organism evidence="2 3">
    <name type="scientific">Teratosphaeria destructans</name>
    <dbReference type="NCBI Taxonomy" id="418781"/>
    <lineage>
        <taxon>Eukaryota</taxon>
        <taxon>Fungi</taxon>
        <taxon>Dikarya</taxon>
        <taxon>Ascomycota</taxon>
        <taxon>Pezizomycotina</taxon>
        <taxon>Dothideomycetes</taxon>
        <taxon>Dothideomycetidae</taxon>
        <taxon>Mycosphaerellales</taxon>
        <taxon>Teratosphaeriaceae</taxon>
        <taxon>Teratosphaeria</taxon>
    </lineage>
</organism>
<name>A0A9W7SRH6_9PEZI</name>
<proteinExistence type="predicted"/>
<dbReference type="AlphaFoldDB" id="A0A9W7SRH6"/>
<gene>
    <name evidence="2" type="ORF">Tdes44962_MAKER09793</name>
</gene>
<sequence>MVITGEKEKSESERDMVKQNGERTYRSSGSHAEVRETDQSLRTLAGRPRSCIVFETMMTPSRRHSTLGLTSRMSSKSDSRSLEDNRPRDEA</sequence>
<evidence type="ECO:0000256" key="1">
    <source>
        <dbReference type="SAM" id="MobiDB-lite"/>
    </source>
</evidence>
<feature type="region of interest" description="Disordered" evidence="1">
    <location>
        <begin position="1"/>
        <end position="43"/>
    </location>
</feature>
<keyword evidence="3" id="KW-1185">Reference proteome</keyword>
<feature type="compositionally biased region" description="Basic and acidic residues" evidence="1">
    <location>
        <begin position="75"/>
        <end position="91"/>
    </location>
</feature>
<feature type="region of interest" description="Disordered" evidence="1">
    <location>
        <begin position="61"/>
        <end position="91"/>
    </location>
</feature>
<evidence type="ECO:0000313" key="2">
    <source>
        <dbReference type="EMBL" id="KAH9827252.1"/>
    </source>
</evidence>
<feature type="compositionally biased region" description="Basic and acidic residues" evidence="1">
    <location>
        <begin position="1"/>
        <end position="25"/>
    </location>
</feature>
<accession>A0A9W7SRH6</accession>
<reference evidence="2 3" key="2">
    <citation type="journal article" date="2021" name="Curr. Genet.">
        <title>Genetic response to nitrogen starvation in the aggressive Eucalyptus foliar pathogen Teratosphaeria destructans.</title>
        <authorList>
            <person name="Havenga M."/>
            <person name="Wingfield B.D."/>
            <person name="Wingfield M.J."/>
            <person name="Dreyer L.L."/>
            <person name="Roets F."/>
            <person name="Aylward J."/>
        </authorList>
    </citation>
    <scope>NUCLEOTIDE SEQUENCE [LARGE SCALE GENOMIC DNA]</scope>
    <source>
        <strain evidence="2">CMW44962</strain>
    </source>
</reference>